<comment type="caution">
    <text evidence="1">The sequence shown here is derived from an EMBL/GenBank/DDBJ whole genome shotgun (WGS) entry which is preliminary data.</text>
</comment>
<sequence>MDEIRDGSETMAMKFGPETRMANACHASGSVVFASRTALIVLKRMARPTLETSNTIFGNNTKFITRIRQRLGDLKLQRESVLGVTQASAATFIVVGNFQRLIVQWLTDANLPFYLSEHRRLRKIFAYLNPLVDEQSANIMNRLFGE</sequence>
<dbReference type="OrthoDB" id="4961446at2759"/>
<evidence type="ECO:0000313" key="1">
    <source>
        <dbReference type="EMBL" id="KAG5931000.1"/>
    </source>
</evidence>
<dbReference type="EMBL" id="SRPO01000648">
    <property type="protein sequence ID" value="KAG5931000.1"/>
    <property type="molecule type" value="Genomic_DNA"/>
</dbReference>
<accession>A0A9P7M6P9</accession>
<dbReference type="AlphaFoldDB" id="A0A9P7M6P9"/>
<gene>
    <name evidence="1" type="ORF">E4U60_006575</name>
</gene>
<protein>
    <submittedName>
        <fullName evidence="1">Uncharacterized protein</fullName>
    </submittedName>
</protein>
<name>A0A9P7M6P9_9HYPO</name>
<dbReference type="Proteomes" id="UP000706124">
    <property type="component" value="Unassembled WGS sequence"/>
</dbReference>
<keyword evidence="2" id="KW-1185">Reference proteome</keyword>
<reference evidence="1 2" key="1">
    <citation type="journal article" date="2020" name="bioRxiv">
        <title>Whole genome comparisons of ergot fungi reveals the divergence and evolution of species within the genus Claviceps are the result of varying mechanisms driving genome evolution and host range expansion.</title>
        <authorList>
            <person name="Wyka S.A."/>
            <person name="Mondo S.J."/>
            <person name="Liu M."/>
            <person name="Dettman J."/>
            <person name="Nalam V."/>
            <person name="Broders K.D."/>
        </authorList>
    </citation>
    <scope>NUCLEOTIDE SEQUENCE [LARGE SCALE GENOMIC DNA]</scope>
    <source>
        <strain evidence="1 2">CCC 1485</strain>
    </source>
</reference>
<evidence type="ECO:0000313" key="2">
    <source>
        <dbReference type="Proteomes" id="UP000706124"/>
    </source>
</evidence>
<proteinExistence type="predicted"/>
<organism evidence="1 2">
    <name type="scientific">Claviceps pazoutovae</name>
    <dbReference type="NCBI Taxonomy" id="1649127"/>
    <lineage>
        <taxon>Eukaryota</taxon>
        <taxon>Fungi</taxon>
        <taxon>Dikarya</taxon>
        <taxon>Ascomycota</taxon>
        <taxon>Pezizomycotina</taxon>
        <taxon>Sordariomycetes</taxon>
        <taxon>Hypocreomycetidae</taxon>
        <taxon>Hypocreales</taxon>
        <taxon>Clavicipitaceae</taxon>
        <taxon>Claviceps</taxon>
    </lineage>
</organism>